<keyword evidence="3" id="KW-1185">Reference proteome</keyword>
<accession>A0AAD5S8F1</accession>
<gene>
    <name evidence="2" type="ORF">HK097_010906</name>
</gene>
<feature type="compositionally biased region" description="Low complexity" evidence="1">
    <location>
        <begin position="598"/>
        <end position="611"/>
    </location>
</feature>
<evidence type="ECO:0000313" key="3">
    <source>
        <dbReference type="Proteomes" id="UP001212841"/>
    </source>
</evidence>
<feature type="region of interest" description="Disordered" evidence="1">
    <location>
        <begin position="144"/>
        <end position="210"/>
    </location>
</feature>
<comment type="caution">
    <text evidence="2">The sequence shown here is derived from an EMBL/GenBank/DDBJ whole genome shotgun (WGS) entry which is preliminary data.</text>
</comment>
<organism evidence="2 3">
    <name type="scientific">Rhizophlyctis rosea</name>
    <dbReference type="NCBI Taxonomy" id="64517"/>
    <lineage>
        <taxon>Eukaryota</taxon>
        <taxon>Fungi</taxon>
        <taxon>Fungi incertae sedis</taxon>
        <taxon>Chytridiomycota</taxon>
        <taxon>Chytridiomycota incertae sedis</taxon>
        <taxon>Chytridiomycetes</taxon>
        <taxon>Rhizophlyctidales</taxon>
        <taxon>Rhizophlyctidaceae</taxon>
        <taxon>Rhizophlyctis</taxon>
    </lineage>
</organism>
<feature type="region of interest" description="Disordered" evidence="1">
    <location>
        <begin position="320"/>
        <end position="345"/>
    </location>
</feature>
<feature type="region of interest" description="Disordered" evidence="1">
    <location>
        <begin position="251"/>
        <end position="285"/>
    </location>
</feature>
<sequence length="688" mass="74161">MDSKLKQEEQRIDLKVLHHLNRDDHRKKLKRFRRTVSAVHAIVSNKLYRSKASSLEAYFREAWKISRAQVYRFLDCAWVLKHLEGYPSQPCRERLCRSLKRLAKNRSDIRKLWETVLEKVDNDHEAVTSTIIATIWTELLERGQVTGKPDPAGDEAAGVLSDRDRADLDGDDSDSEEEQQKNVNLGLSDGAQMGGSLDLPGADFSTPAPMSIKESAPLTLEPALDRAAADPTASLLDSIHQQATANLFRSANSAQPFQQSSTLNERTLPKPSTLTDPQSNNSTSFSWRKTTLAPSLLDAGVPAPLNRAFSLPMLRDLPRAAPQHPKWPNASIPPTQSHEAAAGQSAAPTSMVIPHTRPMWAAPALAPAHAIGTNPPTPMANVALPHQHVQHVEIPSSDVNTCADLLDSFSRKGYALQPYVHGRWVEEPASQWRIAPIDPRFRRTTLLYVPSMTTGPPTALGTMLAQTVDAAGKLGNGMGGGQPQPQQLHATRGQDLHQQPTQYVYIAAPPHGNPAFTMQQHPPSIYSASPVPPQYSPQYEYERILSLQGRYAGGQAANVVAGGAAAGGGGNAGMYTVRSLPATSPTLQQQAQDRDHAGAQQHQQHQQQQQGLPVMQTSPPLKPSAGTFGLQPWGVAQGASGGGGGADHGHHRAYAQLPLPSHVQGGQAGEQGGDGYGVELGNAAGSAW</sequence>
<evidence type="ECO:0000313" key="2">
    <source>
        <dbReference type="EMBL" id="KAJ3048077.1"/>
    </source>
</evidence>
<feature type="region of interest" description="Disordered" evidence="1">
    <location>
        <begin position="583"/>
        <end position="652"/>
    </location>
</feature>
<evidence type="ECO:0000256" key="1">
    <source>
        <dbReference type="SAM" id="MobiDB-lite"/>
    </source>
</evidence>
<dbReference type="AlphaFoldDB" id="A0AAD5S8F1"/>
<protein>
    <submittedName>
        <fullName evidence="2">Uncharacterized protein</fullName>
    </submittedName>
</protein>
<reference evidence="2" key="1">
    <citation type="submission" date="2020-05" db="EMBL/GenBank/DDBJ databases">
        <title>Phylogenomic resolution of chytrid fungi.</title>
        <authorList>
            <person name="Stajich J.E."/>
            <person name="Amses K."/>
            <person name="Simmons R."/>
            <person name="Seto K."/>
            <person name="Myers J."/>
            <person name="Bonds A."/>
            <person name="Quandt C.A."/>
            <person name="Barry K."/>
            <person name="Liu P."/>
            <person name="Grigoriev I."/>
            <person name="Longcore J.E."/>
            <person name="James T.Y."/>
        </authorList>
    </citation>
    <scope>NUCLEOTIDE SEQUENCE</scope>
    <source>
        <strain evidence="2">JEL0318</strain>
    </source>
</reference>
<dbReference type="Proteomes" id="UP001212841">
    <property type="component" value="Unassembled WGS sequence"/>
</dbReference>
<name>A0AAD5S8F1_9FUNG</name>
<dbReference type="EMBL" id="JADGJD010000851">
    <property type="protein sequence ID" value="KAJ3048077.1"/>
    <property type="molecule type" value="Genomic_DNA"/>
</dbReference>
<proteinExistence type="predicted"/>